<protein>
    <submittedName>
        <fullName evidence="3">Alpha/beta hydrolase</fullName>
    </submittedName>
</protein>
<proteinExistence type="predicted"/>
<evidence type="ECO:0000259" key="2">
    <source>
        <dbReference type="Pfam" id="PF12146"/>
    </source>
</evidence>
<dbReference type="SUPFAM" id="SSF53474">
    <property type="entry name" value="alpha/beta-Hydrolases"/>
    <property type="match status" value="1"/>
</dbReference>
<keyword evidence="4" id="KW-1185">Reference proteome</keyword>
<evidence type="ECO:0000313" key="3">
    <source>
        <dbReference type="EMBL" id="WND02656.1"/>
    </source>
</evidence>
<name>A0AA52EDA0_9PROT</name>
<keyword evidence="3" id="KW-0378">Hydrolase</keyword>
<dbReference type="InterPro" id="IPR051044">
    <property type="entry name" value="MAG_DAG_Lipase"/>
</dbReference>
<dbReference type="PANTHER" id="PTHR11614">
    <property type="entry name" value="PHOSPHOLIPASE-RELATED"/>
    <property type="match status" value="1"/>
</dbReference>
<dbReference type="Proteomes" id="UP001268683">
    <property type="component" value="Chromosome"/>
</dbReference>
<feature type="compositionally biased region" description="Polar residues" evidence="1">
    <location>
        <begin position="1"/>
        <end position="19"/>
    </location>
</feature>
<dbReference type="KEGG" id="tmk:QGN29_13975"/>
<dbReference type="InterPro" id="IPR022742">
    <property type="entry name" value="Hydrolase_4"/>
</dbReference>
<dbReference type="InterPro" id="IPR029058">
    <property type="entry name" value="AB_hydrolase_fold"/>
</dbReference>
<organism evidence="3 4">
    <name type="scientific">Temperatibacter marinus</name>
    <dbReference type="NCBI Taxonomy" id="1456591"/>
    <lineage>
        <taxon>Bacteria</taxon>
        <taxon>Pseudomonadati</taxon>
        <taxon>Pseudomonadota</taxon>
        <taxon>Alphaproteobacteria</taxon>
        <taxon>Kordiimonadales</taxon>
        <taxon>Temperatibacteraceae</taxon>
        <taxon>Temperatibacter</taxon>
    </lineage>
</organism>
<dbReference type="AlphaFoldDB" id="A0AA52EDA0"/>
<dbReference type="RefSeq" id="WP_310798492.1">
    <property type="nucleotide sequence ID" value="NZ_CP123872.1"/>
</dbReference>
<accession>A0AA52EDA0</accession>
<sequence length="328" mass="37792">MPETSQAKTAYSYPSSQENSLRRTEPSGGRYDYFDSFDGAKIRYGLWPIPNAQGTVILLGGRTEFIEKFYEDMHNWHARGYSVAAMDWRGQGLSERLLSHWGEDHRERHYLKNFDDLIADLKFFFDTILVNEMPKPFILMGHSQAGHSILRFIHDHGALVEKAICIAPMVDIFMPLPDRVTNSLLSIAEWLGQDYRYVPGHKAFKDGRWGWRKKLTNDEERFEDEDWFIHNKDRKLAVGGVTFGWLKAAKQSIHRLNSPGFPESITTPTLIFQAGDDEIVDNKAQTTFAKRMPHVGLVRIEGAKHELLKETDSVREKVWKAIDHFIAP</sequence>
<dbReference type="Gene3D" id="3.40.50.1820">
    <property type="entry name" value="alpha/beta hydrolase"/>
    <property type="match status" value="1"/>
</dbReference>
<evidence type="ECO:0000313" key="4">
    <source>
        <dbReference type="Proteomes" id="UP001268683"/>
    </source>
</evidence>
<feature type="region of interest" description="Disordered" evidence="1">
    <location>
        <begin position="1"/>
        <end position="27"/>
    </location>
</feature>
<dbReference type="EMBL" id="CP123872">
    <property type="protein sequence ID" value="WND02656.1"/>
    <property type="molecule type" value="Genomic_DNA"/>
</dbReference>
<dbReference type="Pfam" id="PF12146">
    <property type="entry name" value="Hydrolase_4"/>
    <property type="match status" value="1"/>
</dbReference>
<dbReference type="GO" id="GO:0016787">
    <property type="term" value="F:hydrolase activity"/>
    <property type="evidence" value="ECO:0007669"/>
    <property type="project" value="UniProtKB-KW"/>
</dbReference>
<reference evidence="3" key="1">
    <citation type="submission" date="2023-04" db="EMBL/GenBank/DDBJ databases">
        <title>Complete genome sequence of Temperatibacter marinus.</title>
        <authorList>
            <person name="Rong J.-C."/>
            <person name="Yi M.-L."/>
            <person name="Zhao Q."/>
        </authorList>
    </citation>
    <scope>NUCLEOTIDE SEQUENCE</scope>
    <source>
        <strain evidence="3">NBRC 110045</strain>
    </source>
</reference>
<gene>
    <name evidence="3" type="ORF">QGN29_13975</name>
</gene>
<evidence type="ECO:0000256" key="1">
    <source>
        <dbReference type="SAM" id="MobiDB-lite"/>
    </source>
</evidence>
<feature type="domain" description="Serine aminopeptidase S33" evidence="2">
    <location>
        <begin position="51"/>
        <end position="312"/>
    </location>
</feature>